<comment type="caution">
    <text evidence="2">The sequence shown here is derived from an EMBL/GenBank/DDBJ whole genome shotgun (WGS) entry which is preliminary data.</text>
</comment>
<gene>
    <name evidence="2" type="ORF">IAA07_13420</name>
</gene>
<feature type="region of interest" description="Disordered" evidence="1">
    <location>
        <begin position="98"/>
        <end position="134"/>
    </location>
</feature>
<reference evidence="2" key="1">
    <citation type="journal article" date="2021" name="PeerJ">
        <title>Extensive microbial diversity within the chicken gut microbiome revealed by metagenomics and culture.</title>
        <authorList>
            <person name="Gilroy R."/>
            <person name="Ravi A."/>
            <person name="Getino M."/>
            <person name="Pursley I."/>
            <person name="Horton D.L."/>
            <person name="Alikhan N.F."/>
            <person name="Baker D."/>
            <person name="Gharbi K."/>
            <person name="Hall N."/>
            <person name="Watson M."/>
            <person name="Adriaenssens E.M."/>
            <person name="Foster-Nyarko E."/>
            <person name="Jarju S."/>
            <person name="Secka A."/>
            <person name="Antonio M."/>
            <person name="Oren A."/>
            <person name="Chaudhuri R.R."/>
            <person name="La Ragione R."/>
            <person name="Hildebrand F."/>
            <person name="Pallen M.J."/>
        </authorList>
    </citation>
    <scope>NUCLEOTIDE SEQUENCE</scope>
    <source>
        <strain evidence="2">CHK178-16964</strain>
    </source>
</reference>
<protein>
    <submittedName>
        <fullName evidence="2">Stage III sporulation protein AG</fullName>
    </submittedName>
</protein>
<evidence type="ECO:0000256" key="1">
    <source>
        <dbReference type="SAM" id="MobiDB-lite"/>
    </source>
</evidence>
<dbReference type="Proteomes" id="UP000823900">
    <property type="component" value="Unassembled WGS sequence"/>
</dbReference>
<organism evidence="2 3">
    <name type="scientific">Candidatus Lachnoclostridium stercoravium</name>
    <dbReference type="NCBI Taxonomy" id="2838633"/>
    <lineage>
        <taxon>Bacteria</taxon>
        <taxon>Bacillati</taxon>
        <taxon>Bacillota</taxon>
        <taxon>Clostridia</taxon>
        <taxon>Lachnospirales</taxon>
        <taxon>Lachnospiraceae</taxon>
    </lineage>
</organism>
<dbReference type="EMBL" id="DWZA01000109">
    <property type="protein sequence ID" value="HJA72550.1"/>
    <property type="molecule type" value="Genomic_DNA"/>
</dbReference>
<reference evidence="2" key="2">
    <citation type="submission" date="2021-04" db="EMBL/GenBank/DDBJ databases">
        <authorList>
            <person name="Gilroy R."/>
        </authorList>
    </citation>
    <scope>NUCLEOTIDE SEQUENCE</scope>
    <source>
        <strain evidence="2">CHK178-16964</strain>
    </source>
</reference>
<name>A0A9D2KQJ4_9FIRM</name>
<feature type="compositionally biased region" description="Basic and acidic residues" evidence="1">
    <location>
        <begin position="116"/>
        <end position="127"/>
    </location>
</feature>
<proteinExistence type="predicted"/>
<sequence>MSWRNGMWKFNFKMSRDRWLLVLAAGICLMILALPSGSRGVQKIQDHDGVLASQGTGKREKPYEEQLEDRVKKLLSTVEGVGKVDVMIVLSSSEERILKTDSSQSSSETQEEDPDGGTRRAVSREQSETTVMTGSGTDIAPVVEKEIMPQIQGIVVSAQGGGNAVIKEEISAALEALFHVPRHKIRVLKRVE</sequence>
<dbReference type="AlphaFoldDB" id="A0A9D2KQJ4"/>
<accession>A0A9D2KQJ4</accession>
<evidence type="ECO:0000313" key="2">
    <source>
        <dbReference type="EMBL" id="HJA72550.1"/>
    </source>
</evidence>
<evidence type="ECO:0000313" key="3">
    <source>
        <dbReference type="Proteomes" id="UP000823900"/>
    </source>
</evidence>